<comment type="caution">
    <text evidence="1">The sequence shown here is derived from an EMBL/GenBank/DDBJ whole genome shotgun (WGS) entry which is preliminary data.</text>
</comment>
<accession>A0ACC2NZ27</accession>
<proteinExistence type="predicted"/>
<name>A0ACC2NZ27_9HYME</name>
<reference evidence="1" key="1">
    <citation type="submission" date="2023-04" db="EMBL/GenBank/DDBJ databases">
        <title>A chromosome-level genome assembly of the parasitoid wasp Eretmocerus hayati.</title>
        <authorList>
            <person name="Zhong Y."/>
            <person name="Liu S."/>
            <person name="Liu Y."/>
        </authorList>
    </citation>
    <scope>NUCLEOTIDE SEQUENCE</scope>
    <source>
        <strain evidence="1">ZJU_SS_LIU_2023</strain>
    </source>
</reference>
<evidence type="ECO:0000313" key="1">
    <source>
        <dbReference type="EMBL" id="KAJ8676463.1"/>
    </source>
</evidence>
<organism evidence="1 2">
    <name type="scientific">Eretmocerus hayati</name>
    <dbReference type="NCBI Taxonomy" id="131215"/>
    <lineage>
        <taxon>Eukaryota</taxon>
        <taxon>Metazoa</taxon>
        <taxon>Ecdysozoa</taxon>
        <taxon>Arthropoda</taxon>
        <taxon>Hexapoda</taxon>
        <taxon>Insecta</taxon>
        <taxon>Pterygota</taxon>
        <taxon>Neoptera</taxon>
        <taxon>Endopterygota</taxon>
        <taxon>Hymenoptera</taxon>
        <taxon>Apocrita</taxon>
        <taxon>Proctotrupomorpha</taxon>
        <taxon>Chalcidoidea</taxon>
        <taxon>Aphelinidae</taxon>
        <taxon>Aphelininae</taxon>
        <taxon>Eretmocerus</taxon>
    </lineage>
</organism>
<sequence>MQMLILLGTFTMAVYVCPQETTTTPTLDLYSRKRKLLDGLSRTLNKIKKDLSRENINVLEAGPSNSASEFVYVTCKRKRIDQSAQRSSFRDTAETESNLVLETSRINLKRRTSCVSPDSGEGSSKAGWVTNKRRKLEYLEHQQEELEEFKKKITQEWADPNPMESPVGLRGMEKSWEQDRLKILKEQLMSELSTCENILSSLRKHACGESVAKPSTTKSTKCDAETDSPVSERIVLDVMSLKIGTCEQMGLIRQEIERISDELDSMTLRSEEPGCKNTRNQESSH</sequence>
<dbReference type="EMBL" id="CM056742">
    <property type="protein sequence ID" value="KAJ8676463.1"/>
    <property type="molecule type" value="Genomic_DNA"/>
</dbReference>
<evidence type="ECO:0000313" key="2">
    <source>
        <dbReference type="Proteomes" id="UP001239111"/>
    </source>
</evidence>
<gene>
    <name evidence="1" type="ORF">QAD02_012250</name>
</gene>
<keyword evidence="2" id="KW-1185">Reference proteome</keyword>
<protein>
    <submittedName>
        <fullName evidence="1">Uncharacterized protein</fullName>
    </submittedName>
</protein>
<dbReference type="Proteomes" id="UP001239111">
    <property type="component" value="Chromosome 2"/>
</dbReference>